<dbReference type="eggNOG" id="KOG0876">
    <property type="taxonomic scope" value="Eukaryota"/>
</dbReference>
<dbReference type="Gene3D" id="1.10.287.990">
    <property type="entry name" value="Fe,Mn superoxide dismutase (SOD) domain"/>
    <property type="match status" value="1"/>
</dbReference>
<dbReference type="PRINTS" id="PR01703">
    <property type="entry name" value="MNSODISMTASE"/>
</dbReference>
<dbReference type="PANTHER" id="PTHR42769:SF10">
    <property type="entry name" value="SUPEROXIDE DISMUTASE [FE] 3, CHLOROPLASTIC"/>
    <property type="match status" value="1"/>
</dbReference>
<dbReference type="STRING" id="981085.W9RLA9"/>
<name>W9RLA9_9ROSA</name>
<keyword evidence="6" id="KW-0408">Iron</keyword>
<keyword evidence="4 7" id="KW-0479">Metal-binding</keyword>
<evidence type="ECO:0000256" key="3">
    <source>
        <dbReference type="ARBA" id="ARBA00012682"/>
    </source>
</evidence>
<dbReference type="Pfam" id="PF00081">
    <property type="entry name" value="Sod_Fe_N"/>
    <property type="match status" value="1"/>
</dbReference>
<gene>
    <name evidence="10" type="ORF">L484_023118</name>
</gene>
<evidence type="ECO:0000256" key="2">
    <source>
        <dbReference type="ARBA" id="ARBA00008714"/>
    </source>
</evidence>
<protein>
    <recommendedName>
        <fullName evidence="3 7">Superoxide dismutase</fullName>
        <ecNumber evidence="3 7">1.15.1.1</ecNumber>
    </recommendedName>
</protein>
<dbReference type="InterPro" id="IPR019832">
    <property type="entry name" value="Mn/Fe_SOD_C"/>
</dbReference>
<dbReference type="GO" id="GO:0004784">
    <property type="term" value="F:superoxide dismutase activity"/>
    <property type="evidence" value="ECO:0007669"/>
    <property type="project" value="UniProtKB-EC"/>
</dbReference>
<dbReference type="Gene3D" id="3.55.40.20">
    <property type="entry name" value="Iron/manganese superoxide dismutase, C-terminal domain"/>
    <property type="match status" value="1"/>
</dbReference>
<evidence type="ECO:0000256" key="4">
    <source>
        <dbReference type="ARBA" id="ARBA00022723"/>
    </source>
</evidence>
<dbReference type="GO" id="GO:0042644">
    <property type="term" value="C:chloroplast nucleoid"/>
    <property type="evidence" value="ECO:0007669"/>
    <property type="project" value="TreeGrafter"/>
</dbReference>
<reference evidence="11" key="1">
    <citation type="submission" date="2013-01" db="EMBL/GenBank/DDBJ databases">
        <title>Draft Genome Sequence of a Mulberry Tree, Morus notabilis C.K. Schneid.</title>
        <authorList>
            <person name="He N."/>
            <person name="Zhao S."/>
        </authorList>
    </citation>
    <scope>NUCLEOTIDE SEQUENCE</scope>
</reference>
<dbReference type="InterPro" id="IPR001189">
    <property type="entry name" value="Mn/Fe_SOD"/>
</dbReference>
<comment type="catalytic activity">
    <reaction evidence="7">
        <text>2 superoxide + 2 H(+) = H2O2 + O2</text>
        <dbReference type="Rhea" id="RHEA:20696"/>
        <dbReference type="ChEBI" id="CHEBI:15378"/>
        <dbReference type="ChEBI" id="CHEBI:15379"/>
        <dbReference type="ChEBI" id="CHEBI:16240"/>
        <dbReference type="ChEBI" id="CHEBI:18421"/>
        <dbReference type="EC" id="1.15.1.1"/>
    </reaction>
</comment>
<evidence type="ECO:0000256" key="7">
    <source>
        <dbReference type="RuleBase" id="RU000414"/>
    </source>
</evidence>
<dbReference type="PANTHER" id="PTHR42769">
    <property type="entry name" value="SUPEROXIDE DISMUTASE"/>
    <property type="match status" value="1"/>
</dbReference>
<feature type="domain" description="Manganese/iron superoxide dismutase C-terminal" evidence="9">
    <location>
        <begin position="80"/>
        <end position="113"/>
    </location>
</feature>
<dbReference type="SUPFAM" id="SSF46609">
    <property type="entry name" value="Fe,Mn superoxide dismutase (SOD), N-terminal domain"/>
    <property type="match status" value="1"/>
</dbReference>
<dbReference type="Proteomes" id="UP000030645">
    <property type="component" value="Unassembled WGS sequence"/>
</dbReference>
<dbReference type="SUPFAM" id="SSF54719">
    <property type="entry name" value="Fe,Mn superoxide dismutase (SOD), C-terminal domain"/>
    <property type="match status" value="1"/>
</dbReference>
<evidence type="ECO:0000256" key="1">
    <source>
        <dbReference type="ARBA" id="ARBA00001962"/>
    </source>
</evidence>
<dbReference type="InterPro" id="IPR019831">
    <property type="entry name" value="Mn/Fe_SOD_N"/>
</dbReference>
<accession>W9RLA9</accession>
<evidence type="ECO:0000259" key="8">
    <source>
        <dbReference type="Pfam" id="PF00081"/>
    </source>
</evidence>
<comment type="similarity">
    <text evidence="2 7">Belongs to the iron/manganese superoxide dismutase family.</text>
</comment>
<keyword evidence="5 7" id="KW-0560">Oxidoreductase</keyword>
<evidence type="ECO:0000256" key="5">
    <source>
        <dbReference type="ARBA" id="ARBA00023002"/>
    </source>
</evidence>
<dbReference type="InterPro" id="IPR036314">
    <property type="entry name" value="SOD_C_sf"/>
</dbReference>
<keyword evidence="11" id="KW-1185">Reference proteome</keyword>
<dbReference type="FunFam" id="1.10.287.990:FF:000002">
    <property type="entry name" value="Superoxide dismutase"/>
    <property type="match status" value="1"/>
</dbReference>
<organism evidence="10 11">
    <name type="scientific">Morus notabilis</name>
    <dbReference type="NCBI Taxonomy" id="981085"/>
    <lineage>
        <taxon>Eukaryota</taxon>
        <taxon>Viridiplantae</taxon>
        <taxon>Streptophyta</taxon>
        <taxon>Embryophyta</taxon>
        <taxon>Tracheophyta</taxon>
        <taxon>Spermatophyta</taxon>
        <taxon>Magnoliopsida</taxon>
        <taxon>eudicotyledons</taxon>
        <taxon>Gunneridae</taxon>
        <taxon>Pentapetalae</taxon>
        <taxon>rosids</taxon>
        <taxon>fabids</taxon>
        <taxon>Rosales</taxon>
        <taxon>Moraceae</taxon>
        <taxon>Moreae</taxon>
        <taxon>Morus</taxon>
    </lineage>
</organism>
<feature type="domain" description="Manganese/iron superoxide dismutase N-terminal" evidence="8">
    <location>
        <begin position="2"/>
        <end position="69"/>
    </location>
</feature>
<comment type="cofactor">
    <cofactor evidence="1">
        <name>Fe cation</name>
        <dbReference type="ChEBI" id="CHEBI:24875"/>
    </cofactor>
</comment>
<evidence type="ECO:0000256" key="6">
    <source>
        <dbReference type="ARBA" id="ARBA00023004"/>
    </source>
</evidence>
<dbReference type="EMBL" id="KE345239">
    <property type="protein sequence ID" value="EXB96397.1"/>
    <property type="molecule type" value="Genomic_DNA"/>
</dbReference>
<evidence type="ECO:0000259" key="9">
    <source>
        <dbReference type="Pfam" id="PF02777"/>
    </source>
</evidence>
<proteinExistence type="inferred from homology"/>
<sequence length="147" mass="16610">MSKKTLEMHWGGHHRNYLEGLNKQLAKSDILYGYTMDELVKVTYNNGNPLPEFNNAAQVWNHDFFWESMQPEGGDMPQLGLLDQIEKDFGSFANFREKFKEAALTLFGSGWSTNPMALKPGEPEQLTAAEKGLAAVETQIESIRVDL</sequence>
<evidence type="ECO:0000313" key="10">
    <source>
        <dbReference type="EMBL" id="EXB96397.1"/>
    </source>
</evidence>
<dbReference type="InterPro" id="IPR036324">
    <property type="entry name" value="Mn/Fe_SOD_N_sf"/>
</dbReference>
<evidence type="ECO:0000313" key="11">
    <source>
        <dbReference type="Proteomes" id="UP000030645"/>
    </source>
</evidence>
<dbReference type="EC" id="1.15.1.1" evidence="3 7"/>
<dbReference type="Pfam" id="PF02777">
    <property type="entry name" value="Sod_Fe_C"/>
    <property type="match status" value="1"/>
</dbReference>
<dbReference type="GO" id="GO:0046872">
    <property type="term" value="F:metal ion binding"/>
    <property type="evidence" value="ECO:0007669"/>
    <property type="project" value="UniProtKB-KW"/>
</dbReference>
<comment type="function">
    <text evidence="7">Destroys radicals which are normally produced within the cells and which are toxic to biological systems.</text>
</comment>
<dbReference type="AlphaFoldDB" id="W9RLA9"/>